<evidence type="ECO:0000256" key="1">
    <source>
        <dbReference type="ARBA" id="ARBA00022487"/>
    </source>
</evidence>
<dbReference type="InterPro" id="IPR050266">
    <property type="entry name" value="AB_hydrolase_sf"/>
</dbReference>
<protein>
    <recommendedName>
        <fullName evidence="5">Pimeloyl-[acyl-carrier protein] methyl ester esterase</fullName>
        <ecNumber evidence="5">3.1.1.85</ecNumber>
    </recommendedName>
    <alternativeName>
        <fullName evidence="5">Biotin synthesis protein BioH</fullName>
    </alternativeName>
    <alternativeName>
        <fullName evidence="5">Carboxylesterase BioH</fullName>
    </alternativeName>
</protein>
<feature type="domain" description="AB hydrolase-1" evidence="6">
    <location>
        <begin position="22"/>
        <end position="246"/>
    </location>
</feature>
<evidence type="ECO:0000256" key="2">
    <source>
        <dbReference type="ARBA" id="ARBA00022490"/>
    </source>
</evidence>
<sequence length="261" mass="28484">MSEQISEAPYLHVETIGKGPDLVMLHGWGLNGSVWQSLTALLSQHYTLHLVDLPGFGDSELLADYQLPALASHLLAALPERAIWLGWSLGGLVATQVALMAPHRVSHLVLVASSPKFVADGQWPGIKPEVLQQFQTQLKQNFSRTLERFLAIQAMGSPTARDDVKALKQQLMARRDPHPLALSSGLKLLETVDLRSQLADLNLPISRFYGRLDALVPAAAQSLINELCVGNDVCFSKASHAPFISHGELFVAALIDRLGKH</sequence>
<keyword evidence="4 5" id="KW-0378">Hydrolase</keyword>
<feature type="binding site" evidence="5">
    <location>
        <position position="28"/>
    </location>
    <ligand>
        <name>substrate</name>
    </ligand>
</feature>
<dbReference type="EC" id="3.1.1.85" evidence="5"/>
<dbReference type="EMBL" id="SHLY01000003">
    <property type="protein sequence ID" value="TAA46057.1"/>
    <property type="molecule type" value="Genomic_DNA"/>
</dbReference>
<feature type="binding site" evidence="5">
    <location>
        <position position="240"/>
    </location>
    <ligand>
        <name>substrate</name>
    </ligand>
</feature>
<keyword evidence="8" id="KW-1185">Reference proteome</keyword>
<comment type="function">
    <text evidence="5">The physiological role of BioH is to remove the methyl group introduced by BioC when the pimeloyl moiety is complete. It allows to synthesize pimeloyl-ACP via the fatty acid synthetic pathway through the hydrolysis of the ester bonds of pimeloyl-ACP esters.</text>
</comment>
<dbReference type="PANTHER" id="PTHR43798">
    <property type="entry name" value="MONOACYLGLYCEROL LIPASE"/>
    <property type="match status" value="1"/>
</dbReference>
<comment type="caution">
    <text evidence="7">The sequence shown here is derived from an EMBL/GenBank/DDBJ whole genome shotgun (WGS) entry which is preliminary data.</text>
</comment>
<evidence type="ECO:0000313" key="7">
    <source>
        <dbReference type="EMBL" id="TAA46057.1"/>
    </source>
</evidence>
<comment type="catalytic activity">
    <reaction evidence="5">
        <text>6-carboxyhexanoyl-[ACP] methyl ester + H2O = 6-carboxyhexanoyl-[ACP] + methanol + H(+)</text>
        <dbReference type="Rhea" id="RHEA:42700"/>
        <dbReference type="Rhea" id="RHEA-COMP:9955"/>
        <dbReference type="Rhea" id="RHEA-COMP:10186"/>
        <dbReference type="ChEBI" id="CHEBI:15377"/>
        <dbReference type="ChEBI" id="CHEBI:15378"/>
        <dbReference type="ChEBI" id="CHEBI:17790"/>
        <dbReference type="ChEBI" id="CHEBI:78846"/>
        <dbReference type="ChEBI" id="CHEBI:82735"/>
        <dbReference type="EC" id="3.1.1.85"/>
    </reaction>
</comment>
<evidence type="ECO:0000313" key="8">
    <source>
        <dbReference type="Proteomes" id="UP000292544"/>
    </source>
</evidence>
<dbReference type="Pfam" id="PF00561">
    <property type="entry name" value="Abhydrolase_1"/>
    <property type="match status" value="1"/>
</dbReference>
<feature type="active site" description="Nucleophile" evidence="5">
    <location>
        <position position="88"/>
    </location>
</feature>
<keyword evidence="1 5" id="KW-0719">Serine esterase</keyword>
<proteinExistence type="inferred from homology"/>
<dbReference type="HAMAP" id="MF_01260">
    <property type="entry name" value="Carboxylester"/>
    <property type="match status" value="1"/>
</dbReference>
<comment type="similarity">
    <text evidence="5">Belongs to the AB hydrolase superfamily. Carboxylesterase BioH family.</text>
</comment>
<keyword evidence="2 5" id="KW-0963">Cytoplasm</keyword>
<feature type="active site" evidence="5">
    <location>
        <position position="213"/>
    </location>
</feature>
<evidence type="ECO:0000256" key="5">
    <source>
        <dbReference type="HAMAP-Rule" id="MF_01260"/>
    </source>
</evidence>
<feature type="binding site" evidence="5">
    <location>
        <begin position="149"/>
        <end position="153"/>
    </location>
    <ligand>
        <name>substrate</name>
    </ligand>
</feature>
<feature type="binding site" evidence="5">
    <location>
        <begin position="88"/>
        <end position="89"/>
    </location>
    <ligand>
        <name>substrate</name>
    </ligand>
</feature>
<evidence type="ECO:0000259" key="6">
    <source>
        <dbReference type="Pfam" id="PF00561"/>
    </source>
</evidence>
<comment type="subunit">
    <text evidence="5">Monomer.</text>
</comment>
<dbReference type="GO" id="GO:0090499">
    <property type="term" value="F:pimelyl-[acyl-carrier protein] methyl ester esterase activity"/>
    <property type="evidence" value="ECO:0007669"/>
    <property type="project" value="UniProtKB-EC"/>
</dbReference>
<dbReference type="RefSeq" id="WP_130566949.1">
    <property type="nucleotide sequence ID" value="NZ_SHLY01000003.1"/>
</dbReference>
<comment type="pathway">
    <text evidence="5">Cofactor biosynthesis; biotin biosynthesis.</text>
</comment>
<dbReference type="Proteomes" id="UP000292544">
    <property type="component" value="Unassembled WGS sequence"/>
</dbReference>
<dbReference type="PANTHER" id="PTHR43798:SF31">
    <property type="entry name" value="AB HYDROLASE SUPERFAMILY PROTEIN YCLE"/>
    <property type="match status" value="1"/>
</dbReference>
<reference evidence="8" key="1">
    <citation type="submission" date="2019-02" db="EMBL/GenBank/DDBJ databases">
        <title>Draft genome sequence of Muricauda sp. 176CP4-71.</title>
        <authorList>
            <person name="Park J.-S."/>
        </authorList>
    </citation>
    <scope>NUCLEOTIDE SEQUENCE [LARGE SCALE GENOMIC DNA]</scope>
    <source>
        <strain evidence="8">176GS2-150</strain>
    </source>
</reference>
<evidence type="ECO:0000256" key="4">
    <source>
        <dbReference type="ARBA" id="ARBA00022801"/>
    </source>
</evidence>
<dbReference type="Gene3D" id="3.40.50.1820">
    <property type="entry name" value="alpha/beta hydrolase"/>
    <property type="match status" value="1"/>
</dbReference>
<comment type="subcellular location">
    <subcellularLocation>
        <location evidence="5">Cytoplasm</location>
    </subcellularLocation>
</comment>
<feature type="active site" evidence="5">
    <location>
        <position position="240"/>
    </location>
</feature>
<accession>A0ABY1WPY9</accession>
<dbReference type="NCBIfam" id="TIGR01738">
    <property type="entry name" value="bioH"/>
    <property type="match status" value="1"/>
</dbReference>
<name>A0ABY1WPY9_9GAMM</name>
<dbReference type="InterPro" id="IPR000073">
    <property type="entry name" value="AB_hydrolase_1"/>
</dbReference>
<dbReference type="InterPro" id="IPR029058">
    <property type="entry name" value="AB_hydrolase_fold"/>
</dbReference>
<dbReference type="SUPFAM" id="SSF53474">
    <property type="entry name" value="alpha/beta-Hydrolases"/>
    <property type="match status" value="1"/>
</dbReference>
<organism evidence="7 8">
    <name type="scientific">Corallincola spongiicola</name>
    <dbReference type="NCBI Taxonomy" id="2520508"/>
    <lineage>
        <taxon>Bacteria</taxon>
        <taxon>Pseudomonadati</taxon>
        <taxon>Pseudomonadota</taxon>
        <taxon>Gammaproteobacteria</taxon>
        <taxon>Alteromonadales</taxon>
        <taxon>Psychromonadaceae</taxon>
        <taxon>Corallincola</taxon>
    </lineage>
</organism>
<dbReference type="InterPro" id="IPR010076">
    <property type="entry name" value="BioH"/>
</dbReference>
<gene>
    <name evidence="5 7" type="primary">bioH</name>
    <name evidence="7" type="ORF">EXY25_12000</name>
</gene>
<evidence type="ECO:0000256" key="3">
    <source>
        <dbReference type="ARBA" id="ARBA00022756"/>
    </source>
</evidence>
<keyword evidence="3 5" id="KW-0093">Biotin biosynthesis</keyword>